<dbReference type="InterPro" id="IPR021109">
    <property type="entry name" value="Peptidase_aspartic_dom_sf"/>
</dbReference>
<keyword evidence="3" id="KW-0964">Secreted</keyword>
<dbReference type="Gene3D" id="2.40.70.10">
    <property type="entry name" value="Acid Proteases"/>
    <property type="match status" value="2"/>
</dbReference>
<sequence>MADFSFYLSDTDESAVDDLISQAQDLCVLEQVSAINCSGFTDSLLPTELESRFRKLKSFPESSASRPPLLTTGSARRNSVEGKTDPVSDAAIFSPSKQNPDEKLGSNLKSDPSEFSVAKSKYNPGGRRGSKAKLKSGSVSSPSNSSNSSPESAIFSPSKQNPEKKQRSTPKPKSRSFDSPPDSSNSLTDSPSPPRKSGCLWCSPKTKRASHTKSKEKGAIDFGAGLNFSDDDGLLSDLGSFSKKEQARKLKKAMKEEEKICREAEKIVKWAKQASARMSAAAIEDELVSQISHCTRGNDFSFLGRCLVGSPASAGKLVRGGWLVLRRRQRKLAAGVCFVFFRFGLLLLWGSMPLLRASIVNEVNEPPSLCIIWIPYIHDLNVKESDYLSLDLLVSYLSTDCERCSTRRQPTLANSHGFTADLIHRDSPLSPWYNSSVSHYDRLHDAFCRSVTRANRFVKPIITSSSSLSSSADIQSRIISSNGEYLMNVSIGTPPVEVLGIADTGSDLIWTQCKPCKQCFNQKPPLFDPKKSSTYRSIPCQSNSCTYLEQAACGTQDYEHETCDYSYRYGDRSFTRGTLAVETFTIGSTTGRPVSLPKILFGCGHQNGGTFDESGSGLIGLGGGPLSLASQLTKSTGGGKFSYCLVPLASNSENPNNNLASKISFGSAGIVSGAGAVSTPLVAKEPDTFYYLTLEAISVGEKRLAYKTKSPNCEDSPAVAVAGNEGNIIIDSGTTLTFLPPGFYDDLVSALEVAINAERVSDPRGILSLCFRSEGDDIGVPVITAHFKGADVKMQAVNTFARMEEDLVCLTMIPSSDVAIFGNLAQINFLVGYDLEDRTVSFKPADCTKH</sequence>
<dbReference type="InterPro" id="IPR032861">
    <property type="entry name" value="TAXi_N"/>
</dbReference>
<evidence type="ECO:0000256" key="3">
    <source>
        <dbReference type="ARBA" id="ARBA00022525"/>
    </source>
</evidence>
<dbReference type="InterPro" id="IPR051708">
    <property type="entry name" value="Plant_Aspart_Prot_A1"/>
</dbReference>
<gene>
    <name evidence="11" type="ORF">DVH24_015734</name>
</gene>
<evidence type="ECO:0000256" key="1">
    <source>
        <dbReference type="ARBA" id="ARBA00004613"/>
    </source>
</evidence>
<feature type="domain" description="Peptidase A1" evidence="10">
    <location>
        <begin position="485"/>
        <end position="843"/>
    </location>
</feature>
<dbReference type="PROSITE" id="PS51767">
    <property type="entry name" value="PEPTIDASE_A1"/>
    <property type="match status" value="1"/>
</dbReference>
<evidence type="ECO:0000313" key="11">
    <source>
        <dbReference type="EMBL" id="RXH71112.1"/>
    </source>
</evidence>
<keyword evidence="4" id="KW-0645">Protease</keyword>
<dbReference type="PROSITE" id="PS00141">
    <property type="entry name" value="ASP_PROTEASE"/>
    <property type="match status" value="1"/>
</dbReference>
<evidence type="ECO:0000256" key="5">
    <source>
        <dbReference type="ARBA" id="ARBA00022729"/>
    </source>
</evidence>
<dbReference type="PANTHER" id="PTHR47967:SF128">
    <property type="entry name" value="ASPARTIC PROTEINASE CDR1-LIKE"/>
    <property type="match status" value="1"/>
</dbReference>
<keyword evidence="5" id="KW-0732">Signal</keyword>
<evidence type="ECO:0000313" key="12">
    <source>
        <dbReference type="Proteomes" id="UP000290289"/>
    </source>
</evidence>
<dbReference type="GO" id="GO:0005576">
    <property type="term" value="C:extracellular region"/>
    <property type="evidence" value="ECO:0007669"/>
    <property type="project" value="UniProtKB-SubCell"/>
</dbReference>
<dbReference type="Pfam" id="PF14543">
    <property type="entry name" value="TAXi_N"/>
    <property type="match status" value="1"/>
</dbReference>
<organism evidence="11 12">
    <name type="scientific">Malus domestica</name>
    <name type="common">Apple</name>
    <name type="synonym">Pyrus malus</name>
    <dbReference type="NCBI Taxonomy" id="3750"/>
    <lineage>
        <taxon>Eukaryota</taxon>
        <taxon>Viridiplantae</taxon>
        <taxon>Streptophyta</taxon>
        <taxon>Embryophyta</taxon>
        <taxon>Tracheophyta</taxon>
        <taxon>Spermatophyta</taxon>
        <taxon>Magnoliopsida</taxon>
        <taxon>eudicotyledons</taxon>
        <taxon>Gunneridae</taxon>
        <taxon>Pentapetalae</taxon>
        <taxon>rosids</taxon>
        <taxon>fabids</taxon>
        <taxon>Rosales</taxon>
        <taxon>Rosaceae</taxon>
        <taxon>Amygdaloideae</taxon>
        <taxon>Maleae</taxon>
        <taxon>Malus</taxon>
    </lineage>
</organism>
<dbReference type="FunFam" id="2.40.70.10:FF:000016">
    <property type="entry name" value="Probable aspartic protease At2g35615"/>
    <property type="match status" value="1"/>
</dbReference>
<evidence type="ECO:0000256" key="8">
    <source>
        <dbReference type="ARBA" id="ARBA00023180"/>
    </source>
</evidence>
<keyword evidence="12" id="KW-1185">Reference proteome</keyword>
<dbReference type="EMBL" id="RDQH01000342">
    <property type="protein sequence ID" value="RXH71112.1"/>
    <property type="molecule type" value="Genomic_DNA"/>
</dbReference>
<evidence type="ECO:0000256" key="4">
    <source>
        <dbReference type="ARBA" id="ARBA00022670"/>
    </source>
</evidence>
<evidence type="ECO:0000256" key="6">
    <source>
        <dbReference type="ARBA" id="ARBA00022750"/>
    </source>
</evidence>
<dbReference type="Proteomes" id="UP000290289">
    <property type="component" value="Chromosome 16"/>
</dbReference>
<evidence type="ECO:0000256" key="7">
    <source>
        <dbReference type="ARBA" id="ARBA00022801"/>
    </source>
</evidence>
<feature type="compositionally biased region" description="Low complexity" evidence="9">
    <location>
        <begin position="136"/>
        <end position="158"/>
    </location>
</feature>
<feature type="region of interest" description="Disordered" evidence="9">
    <location>
        <begin position="58"/>
        <end position="215"/>
    </location>
</feature>
<reference evidence="11 12" key="1">
    <citation type="submission" date="2018-10" db="EMBL/GenBank/DDBJ databases">
        <title>A high-quality apple genome assembly.</title>
        <authorList>
            <person name="Hu J."/>
        </authorList>
    </citation>
    <scope>NUCLEOTIDE SEQUENCE [LARGE SCALE GENOMIC DNA]</scope>
    <source>
        <strain evidence="12">cv. HFTH1</strain>
        <tissue evidence="11">Young leaf</tissue>
    </source>
</reference>
<dbReference type="CDD" id="cd05476">
    <property type="entry name" value="pepsin_A_like_plant"/>
    <property type="match status" value="1"/>
</dbReference>
<comment type="caution">
    <text evidence="11">The sequence shown here is derived from an EMBL/GenBank/DDBJ whole genome shotgun (WGS) entry which is preliminary data.</text>
</comment>
<proteinExistence type="inferred from homology"/>
<protein>
    <recommendedName>
        <fullName evidence="10">Peptidase A1 domain-containing protein</fullName>
    </recommendedName>
</protein>
<dbReference type="Pfam" id="PF14541">
    <property type="entry name" value="TAXi_C"/>
    <property type="match status" value="1"/>
</dbReference>
<dbReference type="GO" id="GO:0004190">
    <property type="term" value="F:aspartic-type endopeptidase activity"/>
    <property type="evidence" value="ECO:0007669"/>
    <property type="project" value="UniProtKB-KW"/>
</dbReference>
<dbReference type="InterPro" id="IPR032799">
    <property type="entry name" value="TAXi_C"/>
</dbReference>
<dbReference type="GO" id="GO:0006508">
    <property type="term" value="P:proteolysis"/>
    <property type="evidence" value="ECO:0007669"/>
    <property type="project" value="UniProtKB-KW"/>
</dbReference>
<dbReference type="PANTHER" id="PTHR47967">
    <property type="entry name" value="OS07G0603500 PROTEIN-RELATED"/>
    <property type="match status" value="1"/>
</dbReference>
<comment type="subcellular location">
    <subcellularLocation>
        <location evidence="1">Secreted</location>
    </subcellularLocation>
</comment>
<evidence type="ECO:0000256" key="9">
    <source>
        <dbReference type="SAM" id="MobiDB-lite"/>
    </source>
</evidence>
<feature type="compositionally biased region" description="Polar residues" evidence="9">
    <location>
        <begin position="60"/>
        <end position="77"/>
    </location>
</feature>
<keyword evidence="8" id="KW-0325">Glycoprotein</keyword>
<evidence type="ECO:0000259" key="10">
    <source>
        <dbReference type="PROSITE" id="PS51767"/>
    </source>
</evidence>
<dbReference type="FunFam" id="2.40.70.10:FF:000050">
    <property type="entry name" value="Aspartic proteinase CDR1"/>
    <property type="match status" value="1"/>
</dbReference>
<comment type="similarity">
    <text evidence="2">Belongs to the peptidase A1 family.</text>
</comment>
<feature type="compositionally biased region" description="Polar residues" evidence="9">
    <location>
        <begin position="181"/>
        <end position="190"/>
    </location>
</feature>
<keyword evidence="7" id="KW-0378">Hydrolase</keyword>
<dbReference type="AlphaFoldDB" id="A0A498HMI5"/>
<name>A0A498HMI5_MALDO</name>
<evidence type="ECO:0000256" key="2">
    <source>
        <dbReference type="ARBA" id="ARBA00007447"/>
    </source>
</evidence>
<dbReference type="InterPro" id="IPR033121">
    <property type="entry name" value="PEPTIDASE_A1"/>
</dbReference>
<keyword evidence="6" id="KW-0064">Aspartyl protease</keyword>
<dbReference type="SUPFAM" id="SSF50630">
    <property type="entry name" value="Acid proteases"/>
    <property type="match status" value="1"/>
</dbReference>
<dbReference type="InterPro" id="IPR001969">
    <property type="entry name" value="Aspartic_peptidase_AS"/>
</dbReference>
<dbReference type="InterPro" id="IPR034161">
    <property type="entry name" value="Pepsin-like_plant"/>
</dbReference>
<accession>A0A498HMI5</accession>